<feature type="coiled-coil region" evidence="11">
    <location>
        <begin position="1041"/>
        <end position="1082"/>
    </location>
</feature>
<dbReference type="PANTHER" id="PTHR18937">
    <property type="entry name" value="STRUCTURAL MAINTENANCE OF CHROMOSOMES SMC FAMILY MEMBER"/>
    <property type="match status" value="1"/>
</dbReference>
<dbReference type="InterPro" id="IPR003395">
    <property type="entry name" value="RecF/RecN/SMC_N"/>
</dbReference>
<evidence type="ECO:0000256" key="9">
    <source>
        <dbReference type="ARBA" id="ARBA00023306"/>
    </source>
</evidence>
<dbReference type="SUPFAM" id="SSF75553">
    <property type="entry name" value="Smc hinge domain"/>
    <property type="match status" value="1"/>
</dbReference>
<dbReference type="GO" id="GO:0007062">
    <property type="term" value="P:sister chromatid cohesion"/>
    <property type="evidence" value="ECO:0007669"/>
    <property type="project" value="InterPro"/>
</dbReference>
<dbReference type="GO" id="GO:0003677">
    <property type="term" value="F:DNA binding"/>
    <property type="evidence" value="ECO:0007669"/>
    <property type="project" value="TreeGrafter"/>
</dbReference>
<dbReference type="PANTHER" id="PTHR18937:SF12">
    <property type="entry name" value="STRUCTURAL MAINTENANCE OF CHROMOSOMES PROTEIN"/>
    <property type="match status" value="1"/>
</dbReference>
<evidence type="ECO:0000256" key="10">
    <source>
        <dbReference type="PIRNR" id="PIRNR005719"/>
    </source>
</evidence>
<organism evidence="14 15">
    <name type="scientific">Tilletia horrida</name>
    <dbReference type="NCBI Taxonomy" id="155126"/>
    <lineage>
        <taxon>Eukaryota</taxon>
        <taxon>Fungi</taxon>
        <taxon>Dikarya</taxon>
        <taxon>Basidiomycota</taxon>
        <taxon>Ustilaginomycotina</taxon>
        <taxon>Exobasidiomycetes</taxon>
        <taxon>Tilletiales</taxon>
        <taxon>Tilletiaceae</taxon>
        <taxon>Tilletia</taxon>
    </lineage>
</organism>
<dbReference type="Gene3D" id="1.20.1060.20">
    <property type="match status" value="1"/>
</dbReference>
<dbReference type="Gene3D" id="3.30.70.1620">
    <property type="match status" value="1"/>
</dbReference>
<dbReference type="PIRSF" id="PIRSF005719">
    <property type="entry name" value="SMC"/>
    <property type="match status" value="1"/>
</dbReference>
<feature type="region of interest" description="Disordered" evidence="12">
    <location>
        <begin position="1246"/>
        <end position="1275"/>
    </location>
</feature>
<feature type="coiled-coil region" evidence="11">
    <location>
        <begin position="186"/>
        <end position="237"/>
    </location>
</feature>
<evidence type="ECO:0000256" key="2">
    <source>
        <dbReference type="ARBA" id="ARBA00004286"/>
    </source>
</evidence>
<dbReference type="GO" id="GO:0008278">
    <property type="term" value="C:cohesin complex"/>
    <property type="evidence" value="ECO:0007669"/>
    <property type="project" value="InterPro"/>
</dbReference>
<dbReference type="Proteomes" id="UP001176517">
    <property type="component" value="Unassembled WGS sequence"/>
</dbReference>
<dbReference type="SUPFAM" id="SSF52540">
    <property type="entry name" value="P-loop containing nucleoside triphosphate hydrolases"/>
    <property type="match status" value="1"/>
</dbReference>
<feature type="coiled-coil region" evidence="11">
    <location>
        <begin position="402"/>
        <end position="492"/>
    </location>
</feature>
<dbReference type="GO" id="GO:0005524">
    <property type="term" value="F:ATP binding"/>
    <property type="evidence" value="ECO:0007669"/>
    <property type="project" value="InterPro"/>
</dbReference>
<dbReference type="InterPro" id="IPR028468">
    <property type="entry name" value="Smc1_ABC"/>
</dbReference>
<gene>
    <name evidence="14" type="primary">SMC1</name>
    <name evidence="14" type="ORF">OC846_000715</name>
</gene>
<name>A0AAN6K0L7_9BASI</name>
<evidence type="ECO:0000313" key="15">
    <source>
        <dbReference type="Proteomes" id="UP001176517"/>
    </source>
</evidence>
<comment type="subcellular location">
    <subcellularLocation>
        <location evidence="2">Chromosome</location>
    </subcellularLocation>
    <subcellularLocation>
        <location evidence="1 10">Nucleus</location>
    </subcellularLocation>
</comment>
<dbReference type="GO" id="GO:0016887">
    <property type="term" value="F:ATP hydrolysis activity"/>
    <property type="evidence" value="ECO:0007669"/>
    <property type="project" value="InterPro"/>
</dbReference>
<keyword evidence="4" id="KW-0158">Chromosome</keyword>
<keyword evidence="8 10" id="KW-0539">Nucleus</keyword>
<dbReference type="GO" id="GO:0005634">
    <property type="term" value="C:nucleus"/>
    <property type="evidence" value="ECO:0007669"/>
    <property type="project" value="UniProtKB-SubCell"/>
</dbReference>
<accession>A0AAN6K0L7</accession>
<feature type="coiled-coil region" evidence="11">
    <location>
        <begin position="337"/>
        <end position="364"/>
    </location>
</feature>
<dbReference type="InterPro" id="IPR024704">
    <property type="entry name" value="SMC"/>
</dbReference>
<dbReference type="CDD" id="cd03275">
    <property type="entry name" value="ABC_SMC1_euk"/>
    <property type="match status" value="2"/>
</dbReference>
<feature type="compositionally biased region" description="Acidic residues" evidence="12">
    <location>
        <begin position="85"/>
        <end position="96"/>
    </location>
</feature>
<evidence type="ECO:0000256" key="6">
    <source>
        <dbReference type="ARBA" id="ARBA00022776"/>
    </source>
</evidence>
<protein>
    <recommendedName>
        <fullName evidence="10">Structural maintenance of chromosomes protein</fullName>
    </recommendedName>
</protein>
<evidence type="ECO:0000256" key="7">
    <source>
        <dbReference type="ARBA" id="ARBA00023054"/>
    </source>
</evidence>
<keyword evidence="6" id="KW-0498">Mitosis</keyword>
<evidence type="ECO:0000256" key="3">
    <source>
        <dbReference type="ARBA" id="ARBA00005597"/>
    </source>
</evidence>
<evidence type="ECO:0000256" key="1">
    <source>
        <dbReference type="ARBA" id="ARBA00004123"/>
    </source>
</evidence>
<dbReference type="SMART" id="SM00968">
    <property type="entry name" value="SMC_hinge"/>
    <property type="match status" value="1"/>
</dbReference>
<dbReference type="InterPro" id="IPR036277">
    <property type="entry name" value="SMC_hinge_sf"/>
</dbReference>
<feature type="compositionally biased region" description="Polar residues" evidence="12">
    <location>
        <begin position="1251"/>
        <end position="1262"/>
    </location>
</feature>
<comment type="caution">
    <text evidence="14">The sequence shown here is derived from an EMBL/GenBank/DDBJ whole genome shotgun (WGS) entry which is preliminary data.</text>
</comment>
<dbReference type="GO" id="GO:0051301">
    <property type="term" value="P:cell division"/>
    <property type="evidence" value="ECO:0007669"/>
    <property type="project" value="UniProtKB-KW"/>
</dbReference>
<evidence type="ECO:0000259" key="13">
    <source>
        <dbReference type="SMART" id="SM00968"/>
    </source>
</evidence>
<dbReference type="EMBL" id="JAPDMZ010000008">
    <property type="protein sequence ID" value="KAK0557068.1"/>
    <property type="molecule type" value="Genomic_DNA"/>
</dbReference>
<feature type="coiled-coil region" evidence="11">
    <location>
        <begin position="692"/>
        <end position="795"/>
    </location>
</feature>
<evidence type="ECO:0000256" key="8">
    <source>
        <dbReference type="ARBA" id="ARBA00023242"/>
    </source>
</evidence>
<feature type="domain" description="SMC hinge" evidence="13">
    <location>
        <begin position="535"/>
        <end position="651"/>
    </location>
</feature>
<dbReference type="Pfam" id="PF06470">
    <property type="entry name" value="SMC_hinge"/>
    <property type="match status" value="1"/>
</dbReference>
<feature type="coiled-coil region" evidence="11">
    <location>
        <begin position="834"/>
        <end position="945"/>
    </location>
</feature>
<reference evidence="14" key="1">
    <citation type="journal article" date="2023" name="PhytoFront">
        <title>Draft Genome Resources of Seven Strains of Tilletia horrida, Causal Agent of Kernel Smut of Rice.</title>
        <authorList>
            <person name="Khanal S."/>
            <person name="Antony Babu S."/>
            <person name="Zhou X.G."/>
        </authorList>
    </citation>
    <scope>NUCLEOTIDE SEQUENCE</scope>
    <source>
        <strain evidence="14">TX6</strain>
    </source>
</reference>
<dbReference type="Gene3D" id="3.40.50.300">
    <property type="entry name" value="P-loop containing nucleotide triphosphate hydrolases"/>
    <property type="match status" value="2"/>
</dbReference>
<keyword evidence="15" id="KW-1185">Reference proteome</keyword>
<keyword evidence="7 11" id="KW-0175">Coiled coil</keyword>
<keyword evidence="9" id="KW-0131">Cell cycle</keyword>
<feature type="region of interest" description="Disordered" evidence="12">
    <location>
        <begin position="75"/>
        <end position="102"/>
    </location>
</feature>
<evidence type="ECO:0000313" key="14">
    <source>
        <dbReference type="EMBL" id="KAK0557068.1"/>
    </source>
</evidence>
<proteinExistence type="inferred from homology"/>
<evidence type="ECO:0000256" key="11">
    <source>
        <dbReference type="SAM" id="Coils"/>
    </source>
</evidence>
<dbReference type="InterPro" id="IPR027417">
    <property type="entry name" value="P-loop_NTPase"/>
</dbReference>
<dbReference type="InterPro" id="IPR010935">
    <property type="entry name" value="SMC_hinge"/>
</dbReference>
<evidence type="ECO:0000256" key="12">
    <source>
        <dbReference type="SAM" id="MobiDB-lite"/>
    </source>
</evidence>
<keyword evidence="5" id="KW-0132">Cell division</keyword>
<evidence type="ECO:0000256" key="5">
    <source>
        <dbReference type="ARBA" id="ARBA00022618"/>
    </source>
</evidence>
<evidence type="ECO:0000256" key="4">
    <source>
        <dbReference type="ARBA" id="ARBA00022454"/>
    </source>
</evidence>
<dbReference type="Pfam" id="PF02463">
    <property type="entry name" value="SMC_N"/>
    <property type="match status" value="1"/>
</dbReference>
<sequence>MPLLRLEVENFKSYRGRQTIGPFYSFTAVIGPNGSGKSNLMDAISFVLGVKSSHLRSNQLRDLIYRGRRLAREPADGQDAADAMDISDNEDDEEGEGTATKASVTAVYRDGRGIDHRFQRSISLTSGSEYRYNGRVVPHATYDAKLTSFNILVKAKNFLVFQGDVEAVASQQPKDLSRLIDQISGSLELKEEYEQARERQDRAIESSTAVFSKRRGINSELRQFKEQKSEAERFERLLIEKDELILHRLIWRLFHIEDAIGDNVESVDSMNAQLAPMRSADAKAERKTTELRQSVARLSKEIIQQEGTVRGKEKEMQNTRPELDALNELMKYSKGKSENATRVLEQIEKDLGKHQHELRRLKMVQAETQRRADVAAAKQKKLLESSGLKLGAEDLSEYNTLKAQAATQAVQERQQIEALRREARIRADAVQKYEDRINELLKKRARVEEEAKSGKEKLARLEAANVELTEKLKKQQERLGAVKREKSEINQRGTKLNEDLQVTYNKLLQANHDQRETEREAKLKETYASLQKIFPGVRGRVMDLCRPTQRKYDLAITTILGTYADALVVDTEKVAIDCITYMRDQRAGQATLLPLDTLQVKPINDRLRSIAKGARLAVDVVEFAPTIERAIHFVCGNSVVCDSLEVARHVRYEKEQQVKAVALDGSIIHKSGLMTGGQTEHTAARRWEEREVAGLHRQRDEALAELKELSRRKRSLTSEDEFVAAIAKLESQLAQAKEELNQLKSRMTGISEEITANDASKQANEPKLATSRERLAETTSQIDALEVVVNAAEDSVFNAFCARIGVENIREYEETQLKALQERSDEQVEYESQLARLAHQIKFEGEQVESIEERVATLKRTKDKEAEKLRKYEEDRTKLSTSMEGLEAELAESSSALEQLKAKHASKSSELEVAKKESKKAASELNQVLKEVAAANVEIEKLGTERLNIYRRCRLEEIELPLLKGSLKKVPLEEADKDLDDMDVDVDASTQEPVEVKDYGIEVDYSDLSEAEKDDGGPEMERSFRDRINNVDLEIEKLSPNMKAVERLGDTEAKLAKSEKEFERARREARDAREEFNLIKKKRCELFNKAYKHISERIDKVYKALTAGKAAPMGGVAYLSLEDDEEPYLSGVKYHAMPPMKRFRDMDQLSGGEKTMAALALLFAIHSYQPAPFFVLDEVDAALDSQNVAKVSNYIREHASDQVQFIVISLKASLYERAQALVGIYRDQDQNSSASLTLDLEQYDTVESADGPSSTQQGNTQDGAAGPSQALTAGGTSAAAASQALPLAVS</sequence>
<comment type="similarity">
    <text evidence="3">Belongs to the SMC family. SMC1 subfamily.</text>
</comment>